<dbReference type="Proteomes" id="UP001345963">
    <property type="component" value="Unassembled WGS sequence"/>
</dbReference>
<dbReference type="InterPro" id="IPR002710">
    <property type="entry name" value="Dilute_dom"/>
</dbReference>
<dbReference type="EMBL" id="JAHUTI010060576">
    <property type="protein sequence ID" value="MED6251963.1"/>
    <property type="molecule type" value="Genomic_DNA"/>
</dbReference>
<name>A0ABU7BNR6_9TELE</name>
<evidence type="ECO:0000256" key="1">
    <source>
        <dbReference type="SAM" id="Coils"/>
    </source>
</evidence>
<reference evidence="3 4" key="1">
    <citation type="submission" date="2021-07" db="EMBL/GenBank/DDBJ databases">
        <authorList>
            <person name="Palmer J.M."/>
        </authorList>
    </citation>
    <scope>NUCLEOTIDE SEQUENCE [LARGE SCALE GENOMIC DNA]</scope>
    <source>
        <strain evidence="3 4">AT_MEX2019</strain>
        <tissue evidence="3">Muscle</tissue>
    </source>
</reference>
<comment type="caution">
    <text evidence="3">The sequence shown here is derived from an EMBL/GenBank/DDBJ whole genome shotgun (WGS) entry which is preliminary data.</text>
</comment>
<organism evidence="3 4">
    <name type="scientific">Ataeniobius toweri</name>
    <dbReference type="NCBI Taxonomy" id="208326"/>
    <lineage>
        <taxon>Eukaryota</taxon>
        <taxon>Metazoa</taxon>
        <taxon>Chordata</taxon>
        <taxon>Craniata</taxon>
        <taxon>Vertebrata</taxon>
        <taxon>Euteleostomi</taxon>
        <taxon>Actinopterygii</taxon>
        <taxon>Neopterygii</taxon>
        <taxon>Teleostei</taxon>
        <taxon>Neoteleostei</taxon>
        <taxon>Acanthomorphata</taxon>
        <taxon>Ovalentaria</taxon>
        <taxon>Atherinomorphae</taxon>
        <taxon>Cyprinodontiformes</taxon>
        <taxon>Goodeidae</taxon>
        <taxon>Ataeniobius</taxon>
    </lineage>
</organism>
<feature type="non-terminal residue" evidence="3">
    <location>
        <position position="275"/>
    </location>
</feature>
<proteinExistence type="predicted"/>
<dbReference type="InterPro" id="IPR052072">
    <property type="entry name" value="Vascular_dev_regulator"/>
</dbReference>
<dbReference type="PANTHER" id="PTHR16027:SF6">
    <property type="entry name" value="DILUTE DOMAIN-CONTAINING PROTEIN"/>
    <property type="match status" value="1"/>
</dbReference>
<dbReference type="PROSITE" id="PS51126">
    <property type="entry name" value="DILUTE"/>
    <property type="match status" value="1"/>
</dbReference>
<feature type="domain" description="Dilute" evidence="2">
    <location>
        <begin position="184"/>
        <end position="275"/>
    </location>
</feature>
<evidence type="ECO:0000259" key="2">
    <source>
        <dbReference type="PROSITE" id="PS51126"/>
    </source>
</evidence>
<evidence type="ECO:0000313" key="4">
    <source>
        <dbReference type="Proteomes" id="UP001345963"/>
    </source>
</evidence>
<dbReference type="PANTHER" id="PTHR16027">
    <property type="entry name" value="DILUTE DOMAIN-CONTAINING PROTEIN YPR089W"/>
    <property type="match status" value="1"/>
</dbReference>
<evidence type="ECO:0000313" key="3">
    <source>
        <dbReference type="EMBL" id="MED6251963.1"/>
    </source>
</evidence>
<gene>
    <name evidence="3" type="primary">MYO5B_1</name>
    <name evidence="3" type="ORF">ATANTOWER_005158</name>
</gene>
<feature type="non-terminal residue" evidence="3">
    <location>
        <position position="1"/>
    </location>
</feature>
<dbReference type="SUPFAM" id="SSF46579">
    <property type="entry name" value="Prefoldin"/>
    <property type="match status" value="1"/>
</dbReference>
<sequence>LLEAQLQTQARQHRDELEALHTQIELLKDDIEKKQELLNYTSSLSPEAKVEYSVQQEITRLTNDNLDLKELVEKLEKNERKLKKQLRLYMKKVQELQAAQAAAQSRDKPELIRQVTLQRKEKDFEGMLEYMKDDEARLIKTLITDIRPSTVSATVPCLPAYILFMCIRHADYINDDQKVESLLTSTINAIKKVLKRNNDDFEMMSFWLANSSRLLHCLKQYSGEEAFMTQNTQKQNEHCLKNFDLAEYRQVLSDLSIQIYQQLIKVAEGIIQPMI</sequence>
<keyword evidence="1" id="KW-0175">Coiled coil</keyword>
<protein>
    <submittedName>
        <fullName evidence="3">Unconventional myosin-Vb</fullName>
    </submittedName>
</protein>
<keyword evidence="4" id="KW-1185">Reference proteome</keyword>
<feature type="coiled-coil region" evidence="1">
    <location>
        <begin position="3"/>
        <end position="99"/>
    </location>
</feature>
<accession>A0ABU7BNR6</accession>